<dbReference type="GO" id="GO:0000166">
    <property type="term" value="F:nucleotide binding"/>
    <property type="evidence" value="ECO:0007669"/>
    <property type="project" value="InterPro"/>
</dbReference>
<feature type="domain" description="Gfo/Idh/MocA-like oxidoreductase C-terminal" evidence="3">
    <location>
        <begin position="140"/>
        <end position="317"/>
    </location>
</feature>
<dbReference type="InterPro" id="IPR004104">
    <property type="entry name" value="Gfo/Idh/MocA-like_OxRdtase_C"/>
</dbReference>
<dbReference type="Pfam" id="PF01408">
    <property type="entry name" value="GFO_IDH_MocA"/>
    <property type="match status" value="1"/>
</dbReference>
<comment type="caution">
    <text evidence="4">The sequence shown here is derived from an EMBL/GenBank/DDBJ whole genome shotgun (WGS) entry which is preliminary data.</text>
</comment>
<dbReference type="SUPFAM" id="SSF55347">
    <property type="entry name" value="Glyceraldehyde-3-phosphate dehydrogenase-like, C-terminal domain"/>
    <property type="match status" value="1"/>
</dbReference>
<sequence length="319" mass="35855">MEKLVNVGIVGLGAVGERLLHQFVKHPKTIVAAICDTNTSRLNELQAKIDNVNIYTNYNELISDPSINLVYVAVPPKFHHRVVMEAAKAGKHILCEKPLANSLAEAEEMAGAVENANIVNAINFPLPYSNAVQTFKAKWEAGEIGKLKRVELKMHFPQWPRAWQQNPWIAGREQGGFIREITPHYIQVMEDLFGEITYEQSFIDYPDNPEQCETGVIAKLKLQDGIPVIIDGLSGIGRKEEISFKLYGDKGTLALKNWGQLEGETNEQSAFPIEAIENNEHQDLISEIIKAMENKQSRLVSFKDGYNVQKVLEQILQHV</sequence>
<dbReference type="InterPro" id="IPR052515">
    <property type="entry name" value="Gfo/Idh/MocA_Oxidoreductase"/>
</dbReference>
<dbReference type="RefSeq" id="WP_055742275.1">
    <property type="nucleotide sequence ID" value="NZ_JAAIWL010000002.1"/>
</dbReference>
<dbReference type="OrthoDB" id="9815825at2"/>
<feature type="domain" description="Gfo/Idh/MocA-like oxidoreductase N-terminal" evidence="2">
    <location>
        <begin position="5"/>
        <end position="118"/>
    </location>
</feature>
<dbReference type="Proteomes" id="UP000051888">
    <property type="component" value="Unassembled WGS sequence"/>
</dbReference>
<dbReference type="PATRIC" id="fig|157838.3.peg.5250"/>
<organism evidence="4 5">
    <name type="scientific">Heyndrickxia shackletonii</name>
    <dbReference type="NCBI Taxonomy" id="157838"/>
    <lineage>
        <taxon>Bacteria</taxon>
        <taxon>Bacillati</taxon>
        <taxon>Bacillota</taxon>
        <taxon>Bacilli</taxon>
        <taxon>Bacillales</taxon>
        <taxon>Bacillaceae</taxon>
        <taxon>Heyndrickxia</taxon>
    </lineage>
</organism>
<gene>
    <name evidence="4" type="ORF">AN964_23860</name>
</gene>
<dbReference type="Gene3D" id="3.30.360.10">
    <property type="entry name" value="Dihydrodipicolinate Reductase, domain 2"/>
    <property type="match status" value="1"/>
</dbReference>
<keyword evidence="5" id="KW-1185">Reference proteome</keyword>
<protein>
    <recommendedName>
        <fullName evidence="6">Dehydrogenase</fullName>
    </recommendedName>
</protein>
<accession>A0A0Q3TAT8</accession>
<evidence type="ECO:0000259" key="2">
    <source>
        <dbReference type="Pfam" id="PF01408"/>
    </source>
</evidence>
<evidence type="ECO:0008006" key="6">
    <source>
        <dbReference type="Google" id="ProtNLM"/>
    </source>
</evidence>
<dbReference type="STRING" id="157838.AN964_23860"/>
<dbReference type="InterPro" id="IPR036291">
    <property type="entry name" value="NAD(P)-bd_dom_sf"/>
</dbReference>
<proteinExistence type="inferred from homology"/>
<dbReference type="PANTHER" id="PTHR43249:SF1">
    <property type="entry name" value="D-GLUCOSIDE 3-DEHYDROGENASE"/>
    <property type="match status" value="1"/>
</dbReference>
<dbReference type="SUPFAM" id="SSF51735">
    <property type="entry name" value="NAD(P)-binding Rossmann-fold domains"/>
    <property type="match status" value="1"/>
</dbReference>
<dbReference type="AlphaFoldDB" id="A0A0Q3TAT8"/>
<reference evidence="4 5" key="1">
    <citation type="submission" date="2015-09" db="EMBL/GenBank/DDBJ databases">
        <title>Genome sequencing project for genomic taxonomy and phylogenomics of Bacillus-like bacteria.</title>
        <authorList>
            <person name="Liu B."/>
            <person name="Wang J."/>
            <person name="Zhu Y."/>
            <person name="Liu G."/>
            <person name="Chen Q."/>
            <person name="Chen Z."/>
            <person name="Lan J."/>
            <person name="Che J."/>
            <person name="Ge C."/>
            <person name="Shi H."/>
            <person name="Pan Z."/>
            <person name="Liu X."/>
        </authorList>
    </citation>
    <scope>NUCLEOTIDE SEQUENCE [LARGE SCALE GENOMIC DNA]</scope>
    <source>
        <strain evidence="4 5">LMG 18435</strain>
    </source>
</reference>
<dbReference type="PANTHER" id="PTHR43249">
    <property type="entry name" value="UDP-N-ACETYL-2-AMINO-2-DEOXY-D-GLUCURONATE OXIDASE"/>
    <property type="match status" value="1"/>
</dbReference>
<evidence type="ECO:0000313" key="5">
    <source>
        <dbReference type="Proteomes" id="UP000051888"/>
    </source>
</evidence>
<name>A0A0Q3TAT8_9BACI</name>
<dbReference type="Pfam" id="PF02894">
    <property type="entry name" value="GFO_IDH_MocA_C"/>
    <property type="match status" value="1"/>
</dbReference>
<dbReference type="Gene3D" id="3.40.50.720">
    <property type="entry name" value="NAD(P)-binding Rossmann-like Domain"/>
    <property type="match status" value="1"/>
</dbReference>
<dbReference type="InterPro" id="IPR000683">
    <property type="entry name" value="Gfo/Idh/MocA-like_OxRdtase_N"/>
</dbReference>
<evidence type="ECO:0000259" key="3">
    <source>
        <dbReference type="Pfam" id="PF02894"/>
    </source>
</evidence>
<comment type="similarity">
    <text evidence="1">Belongs to the Gfo/Idh/MocA family.</text>
</comment>
<evidence type="ECO:0000313" key="4">
    <source>
        <dbReference type="EMBL" id="KQL50673.1"/>
    </source>
</evidence>
<dbReference type="EMBL" id="LJJC01000015">
    <property type="protein sequence ID" value="KQL50673.1"/>
    <property type="molecule type" value="Genomic_DNA"/>
</dbReference>
<evidence type="ECO:0000256" key="1">
    <source>
        <dbReference type="ARBA" id="ARBA00010928"/>
    </source>
</evidence>